<keyword evidence="4" id="KW-0677">Repeat</keyword>
<evidence type="ECO:0000256" key="6">
    <source>
        <dbReference type="ARBA" id="ARBA00022840"/>
    </source>
</evidence>
<feature type="binding site" evidence="9">
    <location>
        <begin position="490"/>
        <end position="497"/>
    </location>
    <ligand>
        <name>ATP</name>
        <dbReference type="ChEBI" id="CHEBI:30616"/>
    </ligand>
</feature>
<dbReference type="SUPFAM" id="SSF52540">
    <property type="entry name" value="P-loop containing nucleoside triphosphate hydrolases"/>
    <property type="match status" value="3"/>
</dbReference>
<feature type="compositionally biased region" description="Basic residues" evidence="10">
    <location>
        <begin position="1"/>
        <end position="11"/>
    </location>
</feature>
<dbReference type="Proteomes" id="UP000295818">
    <property type="component" value="Unassembled WGS sequence"/>
</dbReference>
<dbReference type="PANTHER" id="PTHR22683:SF1">
    <property type="entry name" value="TYPE VII SECRETION SYSTEM PROTEIN ESSC"/>
    <property type="match status" value="1"/>
</dbReference>
<evidence type="ECO:0000256" key="3">
    <source>
        <dbReference type="ARBA" id="ARBA00022692"/>
    </source>
</evidence>
<gene>
    <name evidence="13" type="ORF">EV644_110166</name>
</gene>
<dbReference type="NCBIfam" id="TIGR03924">
    <property type="entry name" value="T7SS_EccC_a"/>
    <property type="match status" value="1"/>
</dbReference>
<dbReference type="InterPro" id="IPR023836">
    <property type="entry name" value="EccCa-like_Actinobacteria"/>
</dbReference>
<evidence type="ECO:0000256" key="11">
    <source>
        <dbReference type="SAM" id="Phobius"/>
    </source>
</evidence>
<feature type="binding site" evidence="9">
    <location>
        <begin position="1132"/>
        <end position="1139"/>
    </location>
    <ligand>
        <name>ATP</name>
        <dbReference type="ChEBI" id="CHEBI:30616"/>
    </ligand>
</feature>
<evidence type="ECO:0000256" key="2">
    <source>
        <dbReference type="ARBA" id="ARBA00022475"/>
    </source>
</evidence>
<keyword evidence="3 11" id="KW-0812">Transmembrane</keyword>
<name>A0ABY2BGI3_9ACTN</name>
<dbReference type="InterPro" id="IPR027417">
    <property type="entry name" value="P-loop_NTPase"/>
</dbReference>
<keyword evidence="5 9" id="KW-0547">Nucleotide-binding</keyword>
<dbReference type="InterPro" id="IPR023837">
    <property type="entry name" value="EccCb-like_Actinobacteria"/>
</dbReference>
<evidence type="ECO:0000256" key="8">
    <source>
        <dbReference type="ARBA" id="ARBA00023136"/>
    </source>
</evidence>
<evidence type="ECO:0000256" key="5">
    <source>
        <dbReference type="ARBA" id="ARBA00022741"/>
    </source>
</evidence>
<comment type="caution">
    <text evidence="13">The sequence shown here is derived from an EMBL/GenBank/DDBJ whole genome shotgun (WGS) entry which is preliminary data.</text>
</comment>
<dbReference type="InterPro" id="IPR050206">
    <property type="entry name" value="FtsK/SpoIIIE/SftA"/>
</dbReference>
<evidence type="ECO:0000256" key="4">
    <source>
        <dbReference type="ARBA" id="ARBA00022737"/>
    </source>
</evidence>
<evidence type="ECO:0000313" key="14">
    <source>
        <dbReference type="Proteomes" id="UP000295818"/>
    </source>
</evidence>
<feature type="domain" description="FtsK" evidence="12">
    <location>
        <begin position="1114"/>
        <end position="1292"/>
    </location>
</feature>
<comment type="subcellular location">
    <subcellularLocation>
        <location evidence="1">Cell membrane</location>
        <topology evidence="1">Multi-pass membrane protein</topology>
    </subcellularLocation>
</comment>
<reference evidence="13 14" key="1">
    <citation type="journal article" date="2015" name="Stand. Genomic Sci.">
        <title>Genomic Encyclopedia of Bacterial and Archaeal Type Strains, Phase III: the genomes of soil and plant-associated and newly described type strains.</title>
        <authorList>
            <person name="Whitman W.B."/>
            <person name="Woyke T."/>
            <person name="Klenk H.P."/>
            <person name="Zhou Y."/>
            <person name="Lilburn T.G."/>
            <person name="Beck B.J."/>
            <person name="De Vos P."/>
            <person name="Vandamme P."/>
            <person name="Eisen J.A."/>
            <person name="Garrity G."/>
            <person name="Hugenholtz P."/>
            <person name="Kyrpides N.C."/>
        </authorList>
    </citation>
    <scope>NUCLEOTIDE SEQUENCE [LARGE SCALE GENOMIC DNA]</scope>
    <source>
        <strain evidence="13 14">VKM Ac-2538</strain>
    </source>
</reference>
<feature type="domain" description="FtsK" evidence="12">
    <location>
        <begin position="827"/>
        <end position="1018"/>
    </location>
</feature>
<dbReference type="InterPro" id="IPR003593">
    <property type="entry name" value="AAA+_ATPase"/>
</dbReference>
<feature type="binding site" evidence="9">
    <location>
        <begin position="845"/>
        <end position="852"/>
    </location>
    <ligand>
        <name>ATP</name>
        <dbReference type="ChEBI" id="CHEBI:30616"/>
    </ligand>
</feature>
<dbReference type="PANTHER" id="PTHR22683">
    <property type="entry name" value="SPORULATION PROTEIN RELATED"/>
    <property type="match status" value="1"/>
</dbReference>
<protein>
    <submittedName>
        <fullName evidence="13">S-DNA-T family DNA segregation ATPase FtsK/SpoIIIE</fullName>
    </submittedName>
</protein>
<dbReference type="PROSITE" id="PS50901">
    <property type="entry name" value="FTSK"/>
    <property type="match status" value="3"/>
</dbReference>
<dbReference type="SMART" id="SM00382">
    <property type="entry name" value="AAA"/>
    <property type="match status" value="3"/>
</dbReference>
<sequence length="1341" mass="145097">MSTRLVHRPARSTRSIDTGQPRVIETPPPGARGKAGGNPMQALMPAVGVLGSVGMMSTMRNGLSAIIGVGVLFLTLAGTFGMAFSQRGRAGKESREQRNRYLDYLERLREDFGKMERSTRKTALALNPPADALVDCVRDPARLWERRRGDQDFLLVRCAIGRMPVVPATLASSGSMMDPPDPFMMAEAEALARRFALMPDMPLTIPLDLAGNVSIVGDRDSVVRIARALILQAAVFHAPEDLELAACFPPSALDQWQWVGWLPHAVDPERREGPHPFRRIAEKPDELAGLIRDDVASRATLASEAKRGSLGAGDARRMIQRLLVLHDTYGEVATEVTTADETLTIGDLGVTVLHLVSDRMQEPSNVAVRLTVQQGEVLVEDLRGGGYLTAQGQLDDTPLATAEGLARTLAPLRLSEESLEEDASLKTVDFMSLLQIEDPGSIDLERMWVPRHERAFLRVPLGLDSQGQPVVLDLKESAQLGMGPHGLCIGATGSGKSEVLRTLVMGLLATHSPEDLAMVLIDYKGGATFAPFDGVPHVAGIITNLVDDPSLTERAYASLAGEVQRRQQMLKDAGNVANITDYRLLRQQRPDLPPYPHLFVLIDEFGELLTARPDFIDLFLSIGRIGRSIGVHLLLASQRVEGGKLRGLETYLSYRLGLRTFSEEESRTVLDTDDAFHLPPLPGFGYLKVDTSVYQRFRAAYVSGPYKGRVIPEEEKAKDGPAVRPYLVTPYQQPDLEALAAADVKSEKDDSTERTIGPTVLGVFVEQVKPAATPVPQVWLPPLPKICTLDQVGGPVDISPRGLQFAVQSPPMAPAIGVVDDPRKQTQSVMRLDLTLTGGHCAVIGGPQSGKTTFLRTLVTSLAHSYTPQEVAIYAIDLAGGGLQPLIDLPHVGGVAIRTDREKIRRTLEEVRGMLDQREIVFRDRGIDTMERLRSMHASGAVPELPVADVVLVLDNYGAIKTNFEEIEETVADLVQRGSSYGIHLVTTMIRWSDVRMNTQALFGTVMELRLNDPADSTIDRRLQDTMRNAGPGRLLTPRNKLFAQLALPRVDSLLQDDDLSEAIQGQALALGSAWQGPTAPKVRVLPLKLERKTLPTAQDEPVKVPIGLDETAMAPVLLDLFDRDGNLVIFGDTASGKTNLLKLVMQQLIDRYSSDELVFAVMDPRRGLRGFTPEAYLGGYATSGRVGAGLSAGVAGELEKRVPDDSSDAAPAPVAGPKVVVVADDYDLLTSGGQAPMDPFLPYVASGRDLNLHFLIARRASGAGRALYEPFLTTVMESGTAGLVLSGDKSEGALFTGAVPGTFPAGRGLFVRRGERPSLIQTALAEGAESTEDGDGGGVK</sequence>
<dbReference type="RefSeq" id="WP_132191267.1">
    <property type="nucleotide sequence ID" value="NZ_SLWM01000010.1"/>
</dbReference>
<evidence type="ECO:0000256" key="9">
    <source>
        <dbReference type="PROSITE-ProRule" id="PRU00289"/>
    </source>
</evidence>
<dbReference type="EMBL" id="SLWM01000010">
    <property type="protein sequence ID" value="TCO19518.1"/>
    <property type="molecule type" value="Genomic_DNA"/>
</dbReference>
<organism evidence="13 14">
    <name type="scientific">Kribbella orskensis</name>
    <dbReference type="NCBI Taxonomy" id="2512216"/>
    <lineage>
        <taxon>Bacteria</taxon>
        <taxon>Bacillati</taxon>
        <taxon>Actinomycetota</taxon>
        <taxon>Actinomycetes</taxon>
        <taxon>Propionibacteriales</taxon>
        <taxon>Kribbellaceae</taxon>
        <taxon>Kribbella</taxon>
    </lineage>
</organism>
<keyword evidence="8 11" id="KW-0472">Membrane</keyword>
<feature type="domain" description="FtsK" evidence="12">
    <location>
        <begin position="467"/>
        <end position="667"/>
    </location>
</feature>
<dbReference type="InterPro" id="IPR002543">
    <property type="entry name" value="FtsK_dom"/>
</dbReference>
<evidence type="ECO:0000313" key="13">
    <source>
        <dbReference type="EMBL" id="TCO19518.1"/>
    </source>
</evidence>
<accession>A0ABY2BGI3</accession>
<keyword evidence="14" id="KW-1185">Reference proteome</keyword>
<keyword evidence="6 9" id="KW-0067">ATP-binding</keyword>
<proteinExistence type="predicted"/>
<evidence type="ECO:0000256" key="1">
    <source>
        <dbReference type="ARBA" id="ARBA00004651"/>
    </source>
</evidence>
<dbReference type="Pfam" id="PF01580">
    <property type="entry name" value="FtsK_SpoIIIE"/>
    <property type="match status" value="2"/>
</dbReference>
<dbReference type="NCBIfam" id="TIGR03925">
    <property type="entry name" value="T7SS_EccC_b"/>
    <property type="match status" value="1"/>
</dbReference>
<keyword evidence="7 11" id="KW-1133">Transmembrane helix</keyword>
<evidence type="ECO:0000259" key="12">
    <source>
        <dbReference type="PROSITE" id="PS50901"/>
    </source>
</evidence>
<dbReference type="Gene3D" id="3.40.50.300">
    <property type="entry name" value="P-loop containing nucleotide triphosphate hydrolases"/>
    <property type="match status" value="3"/>
</dbReference>
<feature type="region of interest" description="Disordered" evidence="10">
    <location>
        <begin position="1"/>
        <end position="38"/>
    </location>
</feature>
<feature type="transmembrane region" description="Helical" evidence="11">
    <location>
        <begin position="63"/>
        <end position="84"/>
    </location>
</feature>
<keyword evidence="2" id="KW-1003">Cell membrane</keyword>
<evidence type="ECO:0000256" key="10">
    <source>
        <dbReference type="SAM" id="MobiDB-lite"/>
    </source>
</evidence>
<evidence type="ECO:0000256" key="7">
    <source>
        <dbReference type="ARBA" id="ARBA00022989"/>
    </source>
</evidence>